<accession>A0ABU6ULZ7</accession>
<keyword evidence="2" id="KW-0472">Membrane</keyword>
<keyword evidence="2" id="KW-1133">Transmembrane helix</keyword>
<evidence type="ECO:0000313" key="3">
    <source>
        <dbReference type="EMBL" id="MED6162360.1"/>
    </source>
</evidence>
<evidence type="ECO:0000256" key="1">
    <source>
        <dbReference type="SAM" id="MobiDB-lite"/>
    </source>
</evidence>
<keyword evidence="4" id="KW-1185">Reference proteome</keyword>
<feature type="region of interest" description="Disordered" evidence="1">
    <location>
        <begin position="65"/>
        <end position="87"/>
    </location>
</feature>
<comment type="caution">
    <text evidence="3">The sequence shown here is derived from an EMBL/GenBank/DDBJ whole genome shotgun (WGS) entry which is preliminary data.</text>
</comment>
<protein>
    <submittedName>
        <fullName evidence="3">Uncharacterized protein</fullName>
    </submittedName>
</protein>
<dbReference type="EMBL" id="JASCZI010121601">
    <property type="protein sequence ID" value="MED6162360.1"/>
    <property type="molecule type" value="Genomic_DNA"/>
</dbReference>
<sequence>MFSLSLSFVLITHSVFTSAALCGVVMYNYIKVKDVRASQQPTEIIPERITKDWRFEKKSSDMYAPLNAGNNEGGNGGSGFVSDIERR</sequence>
<proteinExistence type="predicted"/>
<gene>
    <name evidence="3" type="ORF">PIB30_069751</name>
</gene>
<feature type="transmembrane region" description="Helical" evidence="2">
    <location>
        <begin position="6"/>
        <end position="30"/>
    </location>
</feature>
<name>A0ABU6ULZ7_9FABA</name>
<evidence type="ECO:0000256" key="2">
    <source>
        <dbReference type="SAM" id="Phobius"/>
    </source>
</evidence>
<organism evidence="3 4">
    <name type="scientific">Stylosanthes scabra</name>
    <dbReference type="NCBI Taxonomy" id="79078"/>
    <lineage>
        <taxon>Eukaryota</taxon>
        <taxon>Viridiplantae</taxon>
        <taxon>Streptophyta</taxon>
        <taxon>Embryophyta</taxon>
        <taxon>Tracheophyta</taxon>
        <taxon>Spermatophyta</taxon>
        <taxon>Magnoliopsida</taxon>
        <taxon>eudicotyledons</taxon>
        <taxon>Gunneridae</taxon>
        <taxon>Pentapetalae</taxon>
        <taxon>rosids</taxon>
        <taxon>fabids</taxon>
        <taxon>Fabales</taxon>
        <taxon>Fabaceae</taxon>
        <taxon>Papilionoideae</taxon>
        <taxon>50 kb inversion clade</taxon>
        <taxon>dalbergioids sensu lato</taxon>
        <taxon>Dalbergieae</taxon>
        <taxon>Pterocarpus clade</taxon>
        <taxon>Stylosanthes</taxon>
    </lineage>
</organism>
<dbReference type="Proteomes" id="UP001341840">
    <property type="component" value="Unassembled WGS sequence"/>
</dbReference>
<keyword evidence="2" id="KW-0812">Transmembrane</keyword>
<evidence type="ECO:0000313" key="4">
    <source>
        <dbReference type="Proteomes" id="UP001341840"/>
    </source>
</evidence>
<reference evidence="3 4" key="1">
    <citation type="journal article" date="2023" name="Plants (Basel)">
        <title>Bridging the Gap: Combining Genomics and Transcriptomics Approaches to Understand Stylosanthes scabra, an Orphan Legume from the Brazilian Caatinga.</title>
        <authorList>
            <person name="Ferreira-Neto J.R.C."/>
            <person name="da Silva M.D."/>
            <person name="Binneck E."/>
            <person name="de Melo N.F."/>
            <person name="da Silva R.H."/>
            <person name="de Melo A.L.T.M."/>
            <person name="Pandolfi V."/>
            <person name="Bustamante F.O."/>
            <person name="Brasileiro-Vidal A.C."/>
            <person name="Benko-Iseppon A.M."/>
        </authorList>
    </citation>
    <scope>NUCLEOTIDE SEQUENCE [LARGE SCALE GENOMIC DNA]</scope>
    <source>
        <tissue evidence="3">Leaves</tissue>
    </source>
</reference>